<dbReference type="InterPro" id="IPR036249">
    <property type="entry name" value="Thioredoxin-like_sf"/>
</dbReference>
<dbReference type="Gene3D" id="3.40.30.10">
    <property type="entry name" value="Glutaredoxin"/>
    <property type="match status" value="1"/>
</dbReference>
<dbReference type="EMBL" id="BRXW01000113">
    <property type="protein sequence ID" value="GMI07563.1"/>
    <property type="molecule type" value="Genomic_DNA"/>
</dbReference>
<evidence type="ECO:0008006" key="3">
    <source>
        <dbReference type="Google" id="ProtNLM"/>
    </source>
</evidence>
<keyword evidence="2" id="KW-1185">Reference proteome</keyword>
<comment type="caution">
    <text evidence="1">The sequence shown here is derived from an EMBL/GenBank/DDBJ whole genome shotgun (WGS) entry which is preliminary data.</text>
</comment>
<dbReference type="OrthoDB" id="37297at2759"/>
<sequence>MPPQLPTRVQGIRFPTNAKDLPSLEVEVFLDFCCPFSAKIYKTIMKVHDAASEDLKGLQWVVHLVPQPWHPQSPILHEVGLAIREVAGDDAFFAYADLIFADGLQTNYFDSETFEMTRKGIYEKILDQAKTAGVVSEEQAANVLAFVGIETGGEEPSNAGNRATGLLKLCVKFHRIRAIHVTPTVLVNGIEAPDVSSGWSVEQFVEKLRGV</sequence>
<reference evidence="2" key="1">
    <citation type="journal article" date="2023" name="Commun. Biol.">
        <title>Genome analysis of Parmales, the sister group of diatoms, reveals the evolutionary specialization of diatoms from phago-mixotrophs to photoautotrophs.</title>
        <authorList>
            <person name="Ban H."/>
            <person name="Sato S."/>
            <person name="Yoshikawa S."/>
            <person name="Yamada K."/>
            <person name="Nakamura Y."/>
            <person name="Ichinomiya M."/>
            <person name="Sato N."/>
            <person name="Blanc-Mathieu R."/>
            <person name="Endo H."/>
            <person name="Kuwata A."/>
            <person name="Ogata H."/>
        </authorList>
    </citation>
    <scope>NUCLEOTIDE SEQUENCE [LARGE SCALE GENOMIC DNA]</scope>
    <source>
        <strain evidence="2">NIES 3700</strain>
    </source>
</reference>
<dbReference type="PANTHER" id="PTHR33875">
    <property type="entry name" value="OS09G0542200 PROTEIN"/>
    <property type="match status" value="1"/>
</dbReference>
<dbReference type="SUPFAM" id="SSF52833">
    <property type="entry name" value="Thioredoxin-like"/>
    <property type="match status" value="1"/>
</dbReference>
<dbReference type="AlphaFoldDB" id="A0A9W7CF64"/>
<protein>
    <recommendedName>
        <fullName evidence="3">Thioredoxin-like fold domain-containing protein</fullName>
    </recommendedName>
</protein>
<gene>
    <name evidence="1" type="ORF">TrLO_g8263</name>
</gene>
<proteinExistence type="predicted"/>
<evidence type="ECO:0000313" key="1">
    <source>
        <dbReference type="EMBL" id="GMI07563.1"/>
    </source>
</evidence>
<organism evidence="1 2">
    <name type="scientific">Triparma laevis f. longispina</name>
    <dbReference type="NCBI Taxonomy" id="1714387"/>
    <lineage>
        <taxon>Eukaryota</taxon>
        <taxon>Sar</taxon>
        <taxon>Stramenopiles</taxon>
        <taxon>Ochrophyta</taxon>
        <taxon>Bolidophyceae</taxon>
        <taxon>Parmales</taxon>
        <taxon>Triparmaceae</taxon>
        <taxon>Triparma</taxon>
    </lineage>
</organism>
<accession>A0A9W7CF64</accession>
<dbReference type="PANTHER" id="PTHR33875:SF2">
    <property type="entry name" value="ACR183CP"/>
    <property type="match status" value="1"/>
</dbReference>
<dbReference type="Proteomes" id="UP001165122">
    <property type="component" value="Unassembled WGS sequence"/>
</dbReference>
<evidence type="ECO:0000313" key="2">
    <source>
        <dbReference type="Proteomes" id="UP001165122"/>
    </source>
</evidence>
<name>A0A9W7CF64_9STRA</name>